<dbReference type="Pfam" id="PF00990">
    <property type="entry name" value="GGDEF"/>
    <property type="match status" value="1"/>
</dbReference>
<dbReference type="InterPro" id="IPR029787">
    <property type="entry name" value="Nucleotide_cyclase"/>
</dbReference>
<dbReference type="SUPFAM" id="SSF141868">
    <property type="entry name" value="EAL domain-like"/>
    <property type="match status" value="1"/>
</dbReference>
<dbReference type="NCBIfam" id="TIGR00254">
    <property type="entry name" value="GGDEF"/>
    <property type="match status" value="1"/>
</dbReference>
<dbReference type="Proteomes" id="UP000286934">
    <property type="component" value="Unassembled WGS sequence"/>
</dbReference>
<accession>A0A432WVD9</accession>
<feature type="transmembrane region" description="Helical" evidence="1">
    <location>
        <begin position="98"/>
        <end position="124"/>
    </location>
</feature>
<protein>
    <recommendedName>
        <fullName evidence="6">Bifunctional diguanylate cyclase/phosphodiesterase</fullName>
    </recommendedName>
</protein>
<evidence type="ECO:0000259" key="3">
    <source>
        <dbReference type="PROSITE" id="PS50887"/>
    </source>
</evidence>
<evidence type="ECO:0000256" key="1">
    <source>
        <dbReference type="SAM" id="Phobius"/>
    </source>
</evidence>
<dbReference type="SMART" id="SM00052">
    <property type="entry name" value="EAL"/>
    <property type="match status" value="1"/>
</dbReference>
<dbReference type="InterPro" id="IPR043128">
    <property type="entry name" value="Rev_trsase/Diguanyl_cyclase"/>
</dbReference>
<keyword evidence="1" id="KW-1133">Transmembrane helix</keyword>
<dbReference type="PROSITE" id="PS50887">
    <property type="entry name" value="GGDEF"/>
    <property type="match status" value="1"/>
</dbReference>
<dbReference type="SMART" id="SM00267">
    <property type="entry name" value="GGDEF"/>
    <property type="match status" value="1"/>
</dbReference>
<evidence type="ECO:0000313" key="5">
    <source>
        <dbReference type="Proteomes" id="UP000286934"/>
    </source>
</evidence>
<evidence type="ECO:0000259" key="2">
    <source>
        <dbReference type="PROSITE" id="PS50883"/>
    </source>
</evidence>
<feature type="transmembrane region" description="Helical" evidence="1">
    <location>
        <begin position="38"/>
        <end position="61"/>
    </location>
</feature>
<comment type="caution">
    <text evidence="4">The sequence shown here is derived from an EMBL/GenBank/DDBJ whole genome shotgun (WGS) entry which is preliminary data.</text>
</comment>
<dbReference type="Gene3D" id="3.20.20.450">
    <property type="entry name" value="EAL domain"/>
    <property type="match status" value="1"/>
</dbReference>
<feature type="transmembrane region" description="Helical" evidence="1">
    <location>
        <begin position="157"/>
        <end position="180"/>
    </location>
</feature>
<name>A0A432WVD9_9GAMM</name>
<dbReference type="EMBL" id="PIPP01000002">
    <property type="protein sequence ID" value="RUO37733.1"/>
    <property type="molecule type" value="Genomic_DNA"/>
</dbReference>
<feature type="transmembrane region" description="Helical" evidence="1">
    <location>
        <begin position="192"/>
        <end position="214"/>
    </location>
</feature>
<dbReference type="PANTHER" id="PTHR44757:SF2">
    <property type="entry name" value="BIOFILM ARCHITECTURE MAINTENANCE PROTEIN MBAA"/>
    <property type="match status" value="1"/>
</dbReference>
<dbReference type="CDD" id="cd01948">
    <property type="entry name" value="EAL"/>
    <property type="match status" value="1"/>
</dbReference>
<keyword evidence="1" id="KW-0472">Membrane</keyword>
<dbReference type="InterPro" id="IPR035919">
    <property type="entry name" value="EAL_sf"/>
</dbReference>
<gene>
    <name evidence="4" type="ORF">CWE13_07240</name>
</gene>
<feature type="domain" description="EAL" evidence="2">
    <location>
        <begin position="680"/>
        <end position="932"/>
    </location>
</feature>
<dbReference type="PROSITE" id="PS50883">
    <property type="entry name" value="EAL"/>
    <property type="match status" value="1"/>
</dbReference>
<dbReference type="InterPro" id="IPR000160">
    <property type="entry name" value="GGDEF_dom"/>
</dbReference>
<dbReference type="Gene3D" id="3.30.70.270">
    <property type="match status" value="1"/>
</dbReference>
<evidence type="ECO:0008006" key="6">
    <source>
        <dbReference type="Google" id="ProtNLM"/>
    </source>
</evidence>
<organism evidence="4 5">
    <name type="scientific">Aliidiomarina shirensis</name>
    <dbReference type="NCBI Taxonomy" id="1048642"/>
    <lineage>
        <taxon>Bacteria</taxon>
        <taxon>Pseudomonadati</taxon>
        <taxon>Pseudomonadota</taxon>
        <taxon>Gammaproteobacteria</taxon>
        <taxon>Alteromonadales</taxon>
        <taxon>Idiomarinaceae</taxon>
        <taxon>Aliidiomarina</taxon>
    </lineage>
</organism>
<dbReference type="SUPFAM" id="SSF55073">
    <property type="entry name" value="Nucleotide cyclase"/>
    <property type="match status" value="1"/>
</dbReference>
<dbReference type="InterPro" id="IPR001633">
    <property type="entry name" value="EAL_dom"/>
</dbReference>
<reference evidence="5" key="1">
    <citation type="journal article" date="2018" name="Front. Microbiol.">
        <title>Genome-Based Analysis Reveals the Taxonomy and Diversity of the Family Idiomarinaceae.</title>
        <authorList>
            <person name="Liu Y."/>
            <person name="Lai Q."/>
            <person name="Shao Z."/>
        </authorList>
    </citation>
    <scope>NUCLEOTIDE SEQUENCE [LARGE SCALE GENOMIC DNA]</scope>
    <source>
        <strain evidence="5">AIS</strain>
    </source>
</reference>
<sequence>MLWLPHRFASLSQQVIIFSRFNTEEFKVLILKNKEVSAAYYATAALTAVLTGLIAITYRFLGEVDLLRPEFMVVSGTAMIVVGTTMLLGVSRNPRKRVFGALICIAYACFLFTGVLFPTVLPIAANGYGIAPFALATFIFILGVCSLLDLKSKISDIAWLFLGSVSLLFSLIVIITGWIFQFTPTTTLDNPLGISLLAVIIGILGLASLVRCSCYSVPFREIKARIVPPVLVSFVGLLLWLALSIINTEELEKRSQSLINQATHELQQKLATYNNSIEKVATRWVLSDSNPSLKQLDLDLFIRDHNQALSITVFDANGDLTHTSKSEFSDELDATIFSDQEITSLVSRWFSENQGVRAFAVSGASLDKEYPILFFSEPIFEDDILEAQILVAIDLMGFATFRQVEHLRFFQLYLELDNDLLISINTPNFQVLTENGLANRYPFQFSSSRNLMDAYAPNFTVVISDFSLLWTQARTNQLVLIFAFVLSLLFIFIIDTNNKLKTERQKLDRMAKFDGVTGLLRRDVLEENIKSILSEYTAHSIRVLFIDLDGFKPINDSLGLTVGNRLLAETAKRIEGCLPDDALAARFSGDEFIVFLPNSSEAKAVQLAMQLNLEIERNFAIDSLSVHLTASIGIASVGDAEETATKLIQNADVAMSEAKIKGGNTYSIFSHDMAMRYEQQYLLRAKIQRGIENREFRVHFQPVVSACNHKIIGFEALARWPQPDGSFVPPGAFIPVAEQTGQIIALSALVLEEAVESLAQLQKLAPQLTMAINLSAQLFDRGNLVNSIISTLNHHKVSPNTLHVELTESVLSKDHAHLSAKLNELRALGVQVSLDDFGTGFSSLSLLHRLPVDIIKIDRSFIKDISESSESLKIAESVIYLAKSLDKKIIVEGVETKKQAEFSSAHKCDAIQGFYFYKPMPLVDILPLLKNT</sequence>
<dbReference type="Pfam" id="PF00563">
    <property type="entry name" value="EAL"/>
    <property type="match status" value="1"/>
</dbReference>
<keyword evidence="1" id="KW-0812">Transmembrane</keyword>
<feature type="transmembrane region" description="Helical" evidence="1">
    <location>
        <begin position="130"/>
        <end position="150"/>
    </location>
</feature>
<dbReference type="InterPro" id="IPR052155">
    <property type="entry name" value="Biofilm_reg_signaling"/>
</dbReference>
<dbReference type="PANTHER" id="PTHR44757">
    <property type="entry name" value="DIGUANYLATE CYCLASE DGCP"/>
    <property type="match status" value="1"/>
</dbReference>
<evidence type="ECO:0000313" key="4">
    <source>
        <dbReference type="EMBL" id="RUO37733.1"/>
    </source>
</evidence>
<keyword evidence="5" id="KW-1185">Reference proteome</keyword>
<dbReference type="AlphaFoldDB" id="A0A432WVD9"/>
<feature type="transmembrane region" description="Helical" evidence="1">
    <location>
        <begin position="226"/>
        <end position="246"/>
    </location>
</feature>
<dbReference type="CDD" id="cd01949">
    <property type="entry name" value="GGDEF"/>
    <property type="match status" value="1"/>
</dbReference>
<proteinExistence type="predicted"/>
<feature type="transmembrane region" description="Helical" evidence="1">
    <location>
        <begin position="73"/>
        <end position="91"/>
    </location>
</feature>
<feature type="domain" description="GGDEF" evidence="3">
    <location>
        <begin position="539"/>
        <end position="671"/>
    </location>
</feature>